<dbReference type="EMBL" id="LKEB01000007">
    <property type="protein sequence ID" value="ROW15964.1"/>
    <property type="molecule type" value="Genomic_DNA"/>
</dbReference>
<feature type="compositionally biased region" description="Polar residues" evidence="1">
    <location>
        <begin position="364"/>
        <end position="375"/>
    </location>
</feature>
<dbReference type="Proteomes" id="UP000285146">
    <property type="component" value="Unassembled WGS sequence"/>
</dbReference>
<feature type="compositionally biased region" description="Polar residues" evidence="1">
    <location>
        <begin position="116"/>
        <end position="127"/>
    </location>
</feature>
<gene>
    <name evidence="2" type="ORF">VPNG_02588</name>
</gene>
<feature type="compositionally biased region" description="Basic and acidic residues" evidence="1">
    <location>
        <begin position="450"/>
        <end position="459"/>
    </location>
</feature>
<accession>A0A423XI06</accession>
<feature type="region of interest" description="Disordered" evidence="1">
    <location>
        <begin position="364"/>
        <end position="411"/>
    </location>
</feature>
<evidence type="ECO:0000313" key="2">
    <source>
        <dbReference type="EMBL" id="ROW15964.1"/>
    </source>
</evidence>
<keyword evidence="3" id="KW-1185">Reference proteome</keyword>
<organism evidence="2 3">
    <name type="scientific">Cytospora leucostoma</name>
    <dbReference type="NCBI Taxonomy" id="1230097"/>
    <lineage>
        <taxon>Eukaryota</taxon>
        <taxon>Fungi</taxon>
        <taxon>Dikarya</taxon>
        <taxon>Ascomycota</taxon>
        <taxon>Pezizomycotina</taxon>
        <taxon>Sordariomycetes</taxon>
        <taxon>Sordariomycetidae</taxon>
        <taxon>Diaporthales</taxon>
        <taxon>Cytosporaceae</taxon>
        <taxon>Cytospora</taxon>
    </lineage>
</organism>
<comment type="caution">
    <text evidence="2">The sequence shown here is derived from an EMBL/GenBank/DDBJ whole genome shotgun (WGS) entry which is preliminary data.</text>
</comment>
<proteinExistence type="predicted"/>
<dbReference type="OrthoDB" id="10573802at2759"/>
<dbReference type="AlphaFoldDB" id="A0A423XI06"/>
<name>A0A423XI06_9PEZI</name>
<sequence>MDRGSQSGNSPYDQPYPIDAVAPSRECLQSAGIALHNVRMAIGSLRSRANDGAKVDTVPVSSKPIYDYPVSGNHTTKDLASSRPRPIISPHGTSKPALKGRHAISSHGSDEGSHLVINNDSKAQNTSKVKRRASEAFPGNATSDGRGFKFQRTDKRNATVSQEEGQALSEVAATNVQSDDPSVPLVADPYAPRKPGSKDFGDQDAYSVHNAVRFWKQLTGFTFPRCGPLGLPAVTPLINALVMEPRTTRMINRSMFRFMPSIFRQMLSQRKSYTGVRDHATKMAFFSHIHRVHYSALILEHDYLRKPTSRAKPNIESEMWDKLDVGVLVKAIEAIVSGREAFLKDLAARRNIAATTEAGVCLSKSQEIDPNNPSMTVGPGVSVKTDMKAPRAKQEHSPESGDTKDLGIKSELGESEGVRLDDIFEYNNGDDDDWLSNLNSGNEGSLHRPSPQEHQNKGTRREIWTNMGELRTRNAVDLWIRFVRVEIGRSNDVTPSTRELAVGLFDR</sequence>
<evidence type="ECO:0000313" key="3">
    <source>
        <dbReference type="Proteomes" id="UP000285146"/>
    </source>
</evidence>
<evidence type="ECO:0000256" key="1">
    <source>
        <dbReference type="SAM" id="MobiDB-lite"/>
    </source>
</evidence>
<feature type="region of interest" description="Disordered" evidence="1">
    <location>
        <begin position="434"/>
        <end position="459"/>
    </location>
</feature>
<reference evidence="2 3" key="1">
    <citation type="submission" date="2015-09" db="EMBL/GenBank/DDBJ databases">
        <title>Host preference determinants of Valsa canker pathogens revealed by comparative genomics.</title>
        <authorList>
            <person name="Yin Z."/>
            <person name="Huang L."/>
        </authorList>
    </citation>
    <scope>NUCLEOTIDE SEQUENCE [LARGE SCALE GENOMIC DNA]</scope>
    <source>
        <strain evidence="2 3">SXYLt</strain>
    </source>
</reference>
<feature type="region of interest" description="Disordered" evidence="1">
    <location>
        <begin position="52"/>
        <end position="166"/>
    </location>
</feature>
<protein>
    <submittedName>
        <fullName evidence="2">Uncharacterized protein</fullName>
    </submittedName>
</protein>
<feature type="compositionally biased region" description="Basic and acidic residues" evidence="1">
    <location>
        <begin position="385"/>
        <end position="411"/>
    </location>
</feature>
<dbReference type="InParanoid" id="A0A423XI06"/>